<name>G4RK96_THETK</name>
<dbReference type="eggNOG" id="arCOG01383">
    <property type="taxonomic scope" value="Archaea"/>
</dbReference>
<comment type="similarity">
    <text evidence="1">Belongs to the glycosyltransferase 2 family.</text>
</comment>
<dbReference type="Gene3D" id="3.90.550.10">
    <property type="entry name" value="Spore Coat Polysaccharide Biosynthesis Protein SpsA, Chain A"/>
    <property type="match status" value="1"/>
</dbReference>
<dbReference type="PANTHER" id="PTHR43179">
    <property type="entry name" value="RHAMNOSYLTRANSFERASE WBBL"/>
    <property type="match status" value="1"/>
</dbReference>
<dbReference type="GO" id="GO:0016757">
    <property type="term" value="F:glycosyltransferase activity"/>
    <property type="evidence" value="ECO:0007669"/>
    <property type="project" value="UniProtKB-KW"/>
</dbReference>
<dbReference type="EMBL" id="FN869859">
    <property type="protein sequence ID" value="CCC81991.1"/>
    <property type="molecule type" value="Genomic_DNA"/>
</dbReference>
<dbReference type="CDD" id="cd04186">
    <property type="entry name" value="GT_2_like_c"/>
    <property type="match status" value="1"/>
</dbReference>
<keyword evidence="6" id="KW-1185">Reference proteome</keyword>
<feature type="domain" description="Glycosyltransferase 2-like" evidence="4">
    <location>
        <begin position="6"/>
        <end position="183"/>
    </location>
</feature>
<dbReference type="AlphaFoldDB" id="G4RK96"/>
<dbReference type="InterPro" id="IPR001173">
    <property type="entry name" value="Glyco_trans_2-like"/>
</dbReference>
<sequence length="342" mass="38917">MPKVGIVILNYNGRRFLGELLDRAIESAINQSYGKVEVLFADNGSTDDSVEYVTAKYSGRVKVVSLGENYGFCLGNNLAVKHLPRDVRYILFMNPDAILERDYVAKLVSIMERDKRIAIAQGLQRSLNGSFSSLGGFIDSYGRAVEVDVTGLEDKVMKLNIALPVLWASGSAMIVRREVFEALGGFPSEFFMYHDEIDLCSRAILMGYKVVAYPGAVYYHKRGMAETKGINWVSWYFANRNKWFTSIRYLPTKLLIFTLTLYLSFEIITNILKSLKRSNRLRAILIIRILMHIMKNLKRELSIRKTWKDRLNSLSKYIVKIKSPLISSNNLGRVGLVKAIKE</sequence>
<dbReference type="PANTHER" id="PTHR43179:SF12">
    <property type="entry name" value="GALACTOFURANOSYLTRANSFERASE GLFT2"/>
    <property type="match status" value="1"/>
</dbReference>
<proteinExistence type="inferred from homology"/>
<dbReference type="STRING" id="768679.TTX_1354"/>
<dbReference type="RefSeq" id="WP_014127246.1">
    <property type="nucleotide sequence ID" value="NC_016070.1"/>
</dbReference>
<dbReference type="HOGENOM" id="CLU_023845_4_0_2"/>
<protein>
    <submittedName>
        <fullName evidence="5">Glycosyltransferase</fullName>
        <ecNumber evidence="5">2.4.1.-</ecNumber>
    </submittedName>
</protein>
<dbReference type="EC" id="2.4.1.-" evidence="5"/>
<dbReference type="Pfam" id="PF00535">
    <property type="entry name" value="Glycos_transf_2"/>
    <property type="match status" value="1"/>
</dbReference>
<evidence type="ECO:0000313" key="6">
    <source>
        <dbReference type="Proteomes" id="UP000002654"/>
    </source>
</evidence>
<dbReference type="SUPFAM" id="SSF53448">
    <property type="entry name" value="Nucleotide-diphospho-sugar transferases"/>
    <property type="match status" value="1"/>
</dbReference>
<dbReference type="OrthoDB" id="30986at2157"/>
<evidence type="ECO:0000256" key="1">
    <source>
        <dbReference type="ARBA" id="ARBA00006739"/>
    </source>
</evidence>
<keyword evidence="2 5" id="KW-0328">Glycosyltransferase</keyword>
<evidence type="ECO:0000256" key="3">
    <source>
        <dbReference type="ARBA" id="ARBA00022679"/>
    </source>
</evidence>
<dbReference type="PATRIC" id="fig|768679.9.peg.1374"/>
<reference evidence="5 6" key="1">
    <citation type="journal article" date="2011" name="PLoS ONE">
        <title>The complete genome sequence of Thermoproteus tenax: a physiologically versatile member of the Crenarchaeota.</title>
        <authorList>
            <person name="Siebers B."/>
            <person name="Zaparty M."/>
            <person name="Raddatz G."/>
            <person name="Tjaden B."/>
            <person name="Albers S.V."/>
            <person name="Bell S.D."/>
            <person name="Blombach F."/>
            <person name="Kletzin A."/>
            <person name="Kyrpides N."/>
            <person name="Lanz C."/>
            <person name="Plagens A."/>
            <person name="Rampp M."/>
            <person name="Rosinus A."/>
            <person name="von Jan M."/>
            <person name="Makarova K.S."/>
            <person name="Klenk H.P."/>
            <person name="Schuster S.C."/>
            <person name="Hensel R."/>
        </authorList>
    </citation>
    <scope>NUCLEOTIDE SEQUENCE [LARGE SCALE GENOMIC DNA]</scope>
    <source>
        <strain evidence="6">ATCC 35583 / DSM 2078 / JCM 9277 / NBRC 100435 / Kra 1</strain>
    </source>
</reference>
<evidence type="ECO:0000259" key="4">
    <source>
        <dbReference type="Pfam" id="PF00535"/>
    </source>
</evidence>
<dbReference type="KEGG" id="ttn:TTX_1354"/>
<organism evidence="5 6">
    <name type="scientific">Thermoproteus tenax (strain ATCC 35583 / DSM 2078 / JCM 9277 / NBRC 100435 / Kra 1)</name>
    <dbReference type="NCBI Taxonomy" id="768679"/>
    <lineage>
        <taxon>Archaea</taxon>
        <taxon>Thermoproteota</taxon>
        <taxon>Thermoprotei</taxon>
        <taxon>Thermoproteales</taxon>
        <taxon>Thermoproteaceae</taxon>
        <taxon>Thermoproteus</taxon>
    </lineage>
</organism>
<evidence type="ECO:0000313" key="5">
    <source>
        <dbReference type="EMBL" id="CCC81991.1"/>
    </source>
</evidence>
<dbReference type="InterPro" id="IPR029044">
    <property type="entry name" value="Nucleotide-diphossugar_trans"/>
</dbReference>
<dbReference type="Proteomes" id="UP000002654">
    <property type="component" value="Chromosome"/>
</dbReference>
<dbReference type="PaxDb" id="768679-TTX_1354"/>
<keyword evidence="3 5" id="KW-0808">Transferase</keyword>
<evidence type="ECO:0000256" key="2">
    <source>
        <dbReference type="ARBA" id="ARBA00022676"/>
    </source>
</evidence>
<accession>G4RK96</accession>
<gene>
    <name evidence="5" type="ordered locus">TTX_1354</name>
</gene>
<dbReference type="GeneID" id="11262236"/>